<name>A0A1I0GY77_THASX</name>
<dbReference type="SUPFAM" id="SSF141072">
    <property type="entry name" value="CalX-like"/>
    <property type="match status" value="1"/>
</dbReference>
<evidence type="ECO:0000259" key="2">
    <source>
        <dbReference type="SMART" id="SM00754"/>
    </source>
</evidence>
<evidence type="ECO:0000256" key="1">
    <source>
        <dbReference type="SAM" id="SignalP"/>
    </source>
</evidence>
<dbReference type="Gene3D" id="2.60.40.2030">
    <property type="match status" value="1"/>
</dbReference>
<dbReference type="Proteomes" id="UP000199308">
    <property type="component" value="Unassembled WGS sequence"/>
</dbReference>
<dbReference type="SMART" id="SM00754">
    <property type="entry name" value="CHRD"/>
    <property type="match status" value="1"/>
</dbReference>
<feature type="signal peptide" evidence="1">
    <location>
        <begin position="1"/>
        <end position="19"/>
    </location>
</feature>
<gene>
    <name evidence="3" type="ORF">SAMN05660429_02601</name>
</gene>
<organism evidence="3 4">
    <name type="scientific">Thalassotalea agarivorans</name>
    <name type="common">Thalassomonas agarivorans</name>
    <dbReference type="NCBI Taxonomy" id="349064"/>
    <lineage>
        <taxon>Bacteria</taxon>
        <taxon>Pseudomonadati</taxon>
        <taxon>Pseudomonadota</taxon>
        <taxon>Gammaproteobacteria</taxon>
        <taxon>Alteromonadales</taxon>
        <taxon>Colwelliaceae</taxon>
        <taxon>Thalassotalea</taxon>
    </lineage>
</organism>
<sequence>MKNLITTIALMAFALNLSACGGSSGEDTPPPAPPIEPPAKVIPTISIDIVEANAIEKSGKIAKFKLSRDSGDEAISVDFTLSDTADGIAGNEDIAMLYSDGGEVTDSLMLLANQNSRVIEVHASKDNLFEVVETLTVKLSANEQYQLANEHTVDITVADAENINDNGKVFLGYFSAQSGVSTVASGVASLVVQGDNEQATLSYSFDNLSTAQTDQHIHLAPHGAMIKDIEHKGSISNYVWDLSPSGPFTTKQQLIDALYAGELYINIHTANYPEGEIYATFNYDNSVQPPQQSTFTAADLERDIVRFLNQSTFGATPQEVDALKAQMDDSGSNRIQVYDAWIEKQFALTPTSMLSLTDATNTHFSEEDGWHARRDAFWPIAVYADDQLRHRMAFALSEILVIGDEVNKIRNAHRGVASYWDMLAGNAFGHYTVLLEDTSRHPIMGFWLSHLRNTKADAEQGTFPDENYAREIMQLFSFGLVHRQQNGGIKLNESNLPAPTYDNDTIKALARVFTGLSFSYVTLNDEKTKNQYFNRYPSVKENQYRWIEPMIFFAEQHDFEQKTLFTDGSTAIEIPAREASVENADQELTEVIEYIVAHSSTAPMIAEQLIKRFVTSNPSPDYIERVAQAFGTKGDMRATIKAILLDPEARNPSVFYSTTHGKVKEPVIRFTALMRLLEAYSSITLYEQGINASQLAQFADNATLLRVGDINIGQYSLGADSVFNFFQPDYTPPGALANASLVAPELQLMTESQLVSTLNASYQLIDAGFARWSSFNKSSYSQQQVAVKLSYHYLNVLHSQTSGSDHDKAKAVVDHLDRYLNAGQLSQPDNSESYQAIIDAVVATSTVNEKLKLAVYGVFNAPESLVQQ</sequence>
<protein>
    <submittedName>
        <fullName evidence="3">Uncharacterized conserved protein, DUF1800 family</fullName>
    </submittedName>
</protein>
<dbReference type="Pfam" id="PF07452">
    <property type="entry name" value="CHRD"/>
    <property type="match status" value="1"/>
</dbReference>
<dbReference type="RefSeq" id="WP_245732137.1">
    <property type="nucleotide sequence ID" value="NZ_AP027363.1"/>
</dbReference>
<dbReference type="AlphaFoldDB" id="A0A1I0GY77"/>
<evidence type="ECO:0000313" key="3">
    <source>
        <dbReference type="EMBL" id="SET75489.1"/>
    </source>
</evidence>
<dbReference type="InterPro" id="IPR010895">
    <property type="entry name" value="CHRD"/>
</dbReference>
<dbReference type="InterPro" id="IPR038081">
    <property type="entry name" value="CalX-like_sf"/>
</dbReference>
<proteinExistence type="predicted"/>
<accession>A0A1I0GY77</accession>
<feature type="domain" description="CHRD" evidence="2">
    <location>
        <begin position="171"/>
        <end position="283"/>
    </location>
</feature>
<feature type="chain" id="PRO_5011795396" evidence="1">
    <location>
        <begin position="20"/>
        <end position="868"/>
    </location>
</feature>
<evidence type="ECO:0000313" key="4">
    <source>
        <dbReference type="Proteomes" id="UP000199308"/>
    </source>
</evidence>
<dbReference type="PANTHER" id="PTHR43737:SF1">
    <property type="entry name" value="DUF1501 DOMAIN-CONTAINING PROTEIN"/>
    <property type="match status" value="1"/>
</dbReference>
<dbReference type="InterPro" id="IPR014917">
    <property type="entry name" value="DUF1800"/>
</dbReference>
<keyword evidence="1" id="KW-0732">Signal</keyword>
<dbReference type="Pfam" id="PF08811">
    <property type="entry name" value="DUF1800"/>
    <property type="match status" value="1"/>
</dbReference>
<reference evidence="3 4" key="1">
    <citation type="submission" date="2016-10" db="EMBL/GenBank/DDBJ databases">
        <authorList>
            <person name="de Groot N.N."/>
        </authorList>
    </citation>
    <scope>NUCLEOTIDE SEQUENCE [LARGE SCALE GENOMIC DNA]</scope>
    <source>
        <strain evidence="3 4">DSM 19706</strain>
    </source>
</reference>
<keyword evidence="4" id="KW-1185">Reference proteome</keyword>
<dbReference type="STRING" id="349064.SAMN05660429_02601"/>
<dbReference type="PANTHER" id="PTHR43737">
    <property type="entry name" value="BLL7424 PROTEIN"/>
    <property type="match status" value="1"/>
</dbReference>
<dbReference type="EMBL" id="FOHK01000013">
    <property type="protein sequence ID" value="SET75489.1"/>
    <property type="molecule type" value="Genomic_DNA"/>
</dbReference>